<evidence type="ECO:0000256" key="3">
    <source>
        <dbReference type="ARBA" id="ARBA00023136"/>
    </source>
</evidence>
<sequence length="368" mass="38135">MPPTVSGPTGYWPEKQYVGGGFTATTLGAEQPVYMIPASAGVYHAPMGRQAPGPTSQGYYAVQRMPPEVYRDQQMYNVVPPVATAPTPAAAPPTLTPQPPQKVATAYSEGIGMVWPPPPTGGMGVADTGYAHVAYDSGMGRQLYYTAPGGVAPPQYQAMAATAVSADMRSVGALNQEGKVVAKKMKNPSYAAYAYPPPAQAPGFYQAPPAMAPPVPPYGSMAPPPPYGSMAPPTPYGSMAPPPPYGSMAPPPYGSMAPPPPYGSMAPPPYRPPPSKKPGFIKGCLSALRCCCCMGQNGCDPAPGFYQGPPVMAPLVPTYGFPPPPSKKPGFIKGCLSALRCCCCMDQNGCDPDACDLSFLGDISCSLG</sequence>
<dbReference type="GO" id="GO:0016020">
    <property type="term" value="C:membrane"/>
    <property type="evidence" value="ECO:0007669"/>
    <property type="project" value="UniProtKB-SubCell"/>
</dbReference>
<name>A0A5J5BVT2_9ASTE</name>
<proteinExistence type="inferred from homology"/>
<dbReference type="Proteomes" id="UP000325577">
    <property type="component" value="Linkage Group LG10"/>
</dbReference>
<dbReference type="AlphaFoldDB" id="A0A5J5BVT2"/>
<evidence type="ECO:0000313" key="5">
    <source>
        <dbReference type="EMBL" id="KAA8545692.1"/>
    </source>
</evidence>
<protein>
    <recommendedName>
        <fullName evidence="4">Cysteine-rich transmembrane domain-containing protein</fullName>
    </recommendedName>
</protein>
<comment type="similarity">
    <text evidence="2">Belongs to the CYSTM1 family.</text>
</comment>
<feature type="domain" description="Cysteine-rich transmembrane" evidence="4">
    <location>
        <begin position="270"/>
        <end position="294"/>
    </location>
</feature>
<gene>
    <name evidence="5" type="ORF">F0562_020857</name>
</gene>
<reference evidence="5 6" key="1">
    <citation type="submission" date="2019-09" db="EMBL/GenBank/DDBJ databases">
        <title>A chromosome-level genome assembly of the Chinese tupelo Nyssa sinensis.</title>
        <authorList>
            <person name="Yang X."/>
            <person name="Kang M."/>
            <person name="Yang Y."/>
            <person name="Xiong H."/>
            <person name="Wang M."/>
            <person name="Zhang Z."/>
            <person name="Wang Z."/>
            <person name="Wu H."/>
            <person name="Ma T."/>
            <person name="Liu J."/>
            <person name="Xi Z."/>
        </authorList>
    </citation>
    <scope>NUCLEOTIDE SEQUENCE [LARGE SCALE GENOMIC DNA]</scope>
    <source>
        <strain evidence="5">J267</strain>
        <tissue evidence="5">Leaf</tissue>
    </source>
</reference>
<dbReference type="Pfam" id="PF12734">
    <property type="entry name" value="CYSTM"/>
    <property type="match status" value="2"/>
</dbReference>
<dbReference type="OrthoDB" id="10605703at2759"/>
<evidence type="ECO:0000313" key="6">
    <source>
        <dbReference type="Proteomes" id="UP000325577"/>
    </source>
</evidence>
<comment type="subcellular location">
    <subcellularLocation>
        <location evidence="1">Membrane</location>
    </subcellularLocation>
</comment>
<feature type="domain" description="Cysteine-rich transmembrane" evidence="4">
    <location>
        <begin position="306"/>
        <end position="346"/>
    </location>
</feature>
<keyword evidence="6" id="KW-1185">Reference proteome</keyword>
<keyword evidence="3" id="KW-0472">Membrane</keyword>
<dbReference type="EMBL" id="CM018033">
    <property type="protein sequence ID" value="KAA8545692.1"/>
    <property type="molecule type" value="Genomic_DNA"/>
</dbReference>
<organism evidence="5 6">
    <name type="scientific">Nyssa sinensis</name>
    <dbReference type="NCBI Taxonomy" id="561372"/>
    <lineage>
        <taxon>Eukaryota</taxon>
        <taxon>Viridiplantae</taxon>
        <taxon>Streptophyta</taxon>
        <taxon>Embryophyta</taxon>
        <taxon>Tracheophyta</taxon>
        <taxon>Spermatophyta</taxon>
        <taxon>Magnoliopsida</taxon>
        <taxon>eudicotyledons</taxon>
        <taxon>Gunneridae</taxon>
        <taxon>Pentapetalae</taxon>
        <taxon>asterids</taxon>
        <taxon>Cornales</taxon>
        <taxon>Nyssaceae</taxon>
        <taxon>Nyssa</taxon>
    </lineage>
</organism>
<evidence type="ECO:0000259" key="4">
    <source>
        <dbReference type="Pfam" id="PF12734"/>
    </source>
</evidence>
<evidence type="ECO:0000256" key="2">
    <source>
        <dbReference type="ARBA" id="ARBA00009444"/>
    </source>
</evidence>
<accession>A0A5J5BVT2</accession>
<dbReference type="InterPro" id="IPR028144">
    <property type="entry name" value="CYSTM_dom"/>
</dbReference>
<evidence type="ECO:0000256" key="1">
    <source>
        <dbReference type="ARBA" id="ARBA00004370"/>
    </source>
</evidence>